<dbReference type="InterPro" id="IPR006764">
    <property type="entry name" value="SAM_dep_MeTrfase_SAV2177_type"/>
</dbReference>
<accession>A0ABV9SB55</accession>
<keyword evidence="1" id="KW-0808">Transferase</keyword>
<dbReference type="GO" id="GO:0008168">
    <property type="term" value="F:methyltransferase activity"/>
    <property type="evidence" value="ECO:0007669"/>
    <property type="project" value="UniProtKB-KW"/>
</dbReference>
<reference evidence="2" key="1">
    <citation type="journal article" date="2019" name="Int. J. Syst. Evol. Microbiol.">
        <title>The Global Catalogue of Microorganisms (GCM) 10K type strain sequencing project: providing services to taxonomists for standard genome sequencing and annotation.</title>
        <authorList>
            <consortium name="The Broad Institute Genomics Platform"/>
            <consortium name="The Broad Institute Genome Sequencing Center for Infectious Disease"/>
            <person name="Wu L."/>
            <person name="Ma J."/>
        </authorList>
    </citation>
    <scope>NUCLEOTIDE SEQUENCE [LARGE SCALE GENOMIC DNA]</scope>
    <source>
        <strain evidence="2">ZS-22-S1</strain>
    </source>
</reference>
<dbReference type="Gene3D" id="3.40.50.150">
    <property type="entry name" value="Vaccinia Virus protein VP39"/>
    <property type="match status" value="1"/>
</dbReference>
<dbReference type="PIRSF" id="PIRSF017393">
    <property type="entry name" value="MTase_SAV2177"/>
    <property type="match status" value="1"/>
</dbReference>
<protein>
    <submittedName>
        <fullName evidence="1">SAM-dependent methyltransferase</fullName>
        <ecNumber evidence="1">2.1.1.-</ecNumber>
    </submittedName>
</protein>
<proteinExistence type="predicted"/>
<dbReference type="SUPFAM" id="SSF53335">
    <property type="entry name" value="S-adenosyl-L-methionine-dependent methyltransferases"/>
    <property type="match status" value="1"/>
</dbReference>
<name>A0ABV9SB55_9PSEU</name>
<dbReference type="Pfam" id="PF04672">
    <property type="entry name" value="Methyltransf_19"/>
    <property type="match status" value="1"/>
</dbReference>
<evidence type="ECO:0000313" key="2">
    <source>
        <dbReference type="Proteomes" id="UP001595859"/>
    </source>
</evidence>
<dbReference type="EC" id="2.1.1.-" evidence="1"/>
<gene>
    <name evidence="1" type="ORF">ACFPCV_25205</name>
</gene>
<dbReference type="InterPro" id="IPR029063">
    <property type="entry name" value="SAM-dependent_MTases_sf"/>
</dbReference>
<dbReference type="RefSeq" id="WP_378058803.1">
    <property type="nucleotide sequence ID" value="NZ_JBHSIS010000011.1"/>
</dbReference>
<sequence>MTERCGLFLRYPHCCPRSSRRLFVVLGSAHLPPVEVRLDSPSVARVYDYCLGGTTNWALDRTFADRILDEYPLVRRVAAIERLYLNRVVRFLLDQGVRQFLDVGSGVPGKGSAPFVVDDWVDEQDHAVDTRVVCVDNDPLAVAYGKVALDRRDQRGERTIVQADLRAPDALWRTVRDTGLIDPDEPVALLLIAVLHIQQKDAEGNEVAAPSVTRLRGLLPAGSYLAVSHASDASRSPATMAALEGLRQVYAGTGSDITWRSRHEIESMLDGCRMEAPGWTTAAAWRPEHTGLGAPLTPVGSPAGSVIWSGVGRKP</sequence>
<evidence type="ECO:0000313" key="1">
    <source>
        <dbReference type="EMBL" id="MFC4856816.1"/>
    </source>
</evidence>
<dbReference type="EMBL" id="JBHSIS010000011">
    <property type="protein sequence ID" value="MFC4856816.1"/>
    <property type="molecule type" value="Genomic_DNA"/>
</dbReference>
<keyword evidence="2" id="KW-1185">Reference proteome</keyword>
<keyword evidence="1" id="KW-0489">Methyltransferase</keyword>
<dbReference type="Proteomes" id="UP001595859">
    <property type="component" value="Unassembled WGS sequence"/>
</dbReference>
<dbReference type="GO" id="GO:0032259">
    <property type="term" value="P:methylation"/>
    <property type="evidence" value="ECO:0007669"/>
    <property type="project" value="UniProtKB-KW"/>
</dbReference>
<organism evidence="1 2">
    <name type="scientific">Actinophytocola glycyrrhizae</name>
    <dbReference type="NCBI Taxonomy" id="2044873"/>
    <lineage>
        <taxon>Bacteria</taxon>
        <taxon>Bacillati</taxon>
        <taxon>Actinomycetota</taxon>
        <taxon>Actinomycetes</taxon>
        <taxon>Pseudonocardiales</taxon>
        <taxon>Pseudonocardiaceae</taxon>
    </lineage>
</organism>
<comment type="caution">
    <text evidence="1">The sequence shown here is derived from an EMBL/GenBank/DDBJ whole genome shotgun (WGS) entry which is preliminary data.</text>
</comment>